<name>A0A1J5SD18_9ZZZZ</name>
<comment type="caution">
    <text evidence="1">The sequence shown here is derived from an EMBL/GenBank/DDBJ whole genome shotgun (WGS) entry which is preliminary data.</text>
</comment>
<accession>A0A1J5SD18</accession>
<gene>
    <name evidence="1" type="ORF">GALL_183680</name>
</gene>
<proteinExistence type="predicted"/>
<dbReference type="EMBL" id="MLJW01000104">
    <property type="protein sequence ID" value="OIQ99619.1"/>
    <property type="molecule type" value="Genomic_DNA"/>
</dbReference>
<protein>
    <submittedName>
        <fullName evidence="1">Uncharacterized protein</fullName>
    </submittedName>
</protein>
<sequence>MMRQALSAARPIPTFFGAFIAATLLLPEVHAAQPLPGNNAQPSAEQRAAATAAAEQAVNPAYQMKWGHMRCGSHQTMDVKREGASDHTILITWKGKRYLLTRKPTTTGAYHFDDVKAGLVMIQIPAKSMLFDKRDMTRLADDCNPIVASK</sequence>
<dbReference type="AlphaFoldDB" id="A0A1J5SD18"/>
<organism evidence="1">
    <name type="scientific">mine drainage metagenome</name>
    <dbReference type="NCBI Taxonomy" id="410659"/>
    <lineage>
        <taxon>unclassified sequences</taxon>
        <taxon>metagenomes</taxon>
        <taxon>ecological metagenomes</taxon>
    </lineage>
</organism>
<reference evidence="1" key="1">
    <citation type="submission" date="2016-10" db="EMBL/GenBank/DDBJ databases">
        <title>Sequence of Gallionella enrichment culture.</title>
        <authorList>
            <person name="Poehlein A."/>
            <person name="Muehling M."/>
            <person name="Daniel R."/>
        </authorList>
    </citation>
    <scope>NUCLEOTIDE SEQUENCE</scope>
</reference>
<evidence type="ECO:0000313" key="1">
    <source>
        <dbReference type="EMBL" id="OIQ99619.1"/>
    </source>
</evidence>